<dbReference type="KEGG" id="cme:CYME_CMC156C"/>
<proteinExistence type="predicted"/>
<dbReference type="GeneID" id="16992382"/>
<name>M1VEX8_CYAM1</name>
<keyword evidence="2" id="KW-0964">Secreted</keyword>
<dbReference type="InterPro" id="IPR017994">
    <property type="entry name" value="P_trefoil_chordata"/>
</dbReference>
<feature type="signal peptide" evidence="5">
    <location>
        <begin position="1"/>
        <end position="21"/>
    </location>
</feature>
<evidence type="ECO:0000259" key="6">
    <source>
        <dbReference type="PROSITE" id="PS51448"/>
    </source>
</evidence>
<dbReference type="HOGENOM" id="CLU_687656_0_0_1"/>
<protein>
    <submittedName>
        <fullName evidence="7">Similar to trefoil factor</fullName>
    </submittedName>
</protein>
<feature type="chain" id="PRO_5004018471" evidence="5">
    <location>
        <begin position="22"/>
        <end position="401"/>
    </location>
</feature>
<evidence type="ECO:0000256" key="2">
    <source>
        <dbReference type="ARBA" id="ARBA00022525"/>
    </source>
</evidence>
<dbReference type="eggNOG" id="ENOG502SDXH">
    <property type="taxonomic scope" value="Eukaryota"/>
</dbReference>
<dbReference type="InterPro" id="IPR044913">
    <property type="entry name" value="P_trefoil_dom_sf"/>
</dbReference>
<evidence type="ECO:0000313" key="8">
    <source>
        <dbReference type="Proteomes" id="UP000007014"/>
    </source>
</evidence>
<evidence type="ECO:0000256" key="3">
    <source>
        <dbReference type="ARBA" id="ARBA00023157"/>
    </source>
</evidence>
<comment type="caution">
    <text evidence="4">Lacks conserved residue(s) required for the propagation of feature annotation.</text>
</comment>
<evidence type="ECO:0000313" key="7">
    <source>
        <dbReference type="EMBL" id="BAM79078.1"/>
    </source>
</evidence>
<dbReference type="CDD" id="cd00111">
    <property type="entry name" value="Trefoil"/>
    <property type="match status" value="2"/>
</dbReference>
<dbReference type="InterPro" id="IPR000519">
    <property type="entry name" value="P_trefoil_dom"/>
</dbReference>
<dbReference type="SUPFAM" id="SSF57492">
    <property type="entry name" value="Trefoil"/>
    <property type="match status" value="2"/>
</dbReference>
<keyword evidence="3 4" id="KW-1015">Disulfide bond</keyword>
<dbReference type="Pfam" id="PF00088">
    <property type="entry name" value="Trefoil"/>
    <property type="match status" value="2"/>
</dbReference>
<dbReference type="PROSITE" id="PS51448">
    <property type="entry name" value="P_TREFOIL_2"/>
    <property type="match status" value="2"/>
</dbReference>
<feature type="disulfide bond" evidence="4">
    <location>
        <begin position="122"/>
        <end position="148"/>
    </location>
</feature>
<evidence type="ECO:0000256" key="5">
    <source>
        <dbReference type="SAM" id="SignalP"/>
    </source>
</evidence>
<sequence>MQRSRLSFILLVTLLAAAVAALFAGSGTVTTVVALPTLARTYGEQLQPQQQQQVIIQQQPQQQQQQQQIFTQQQQYQNQNNQQQQCDTVEICGVNLNQDQCLQYGCCWNGYTCLLPTPAPSCDVAPQNRSACGWPGITPQECTSYGCCWLPPQAGEYAPFCYYKPGQEPVYQPQYPQPNCNVTIQLPCAALGNRQQVTESECVAHGCCFDSNYYWSSQLQQQHQNNQNGICYEPLGTCYVDANERQNCGFPGISSHECFQRGCCFEPIYPYQGADSQALSQIPWCYYKQPMLSCPSANQTVCGQECCDPTQTCVLSIRQAQLQVQQNKNKQWQSWEATPLPTTLPSNTNCACRAGYQNCGKLSTPLWYGFERLLCCPPEATCGTDTCICPEGTTFTDGICA</sequence>
<feature type="disulfide bond" evidence="4">
    <location>
        <begin position="132"/>
        <end position="147"/>
    </location>
</feature>
<feature type="disulfide bond" evidence="4">
    <location>
        <begin position="248"/>
        <end position="263"/>
    </location>
</feature>
<keyword evidence="5" id="KW-0732">Signal</keyword>
<dbReference type="PANTHER" id="PTHR13826:SF14">
    <property type="entry name" value="TREFOIL FACTOR 2"/>
    <property type="match status" value="1"/>
</dbReference>
<comment type="subcellular location">
    <subcellularLocation>
        <location evidence="1">Secreted</location>
    </subcellularLocation>
</comment>
<evidence type="ECO:0000256" key="4">
    <source>
        <dbReference type="PROSITE-ProRule" id="PRU00779"/>
    </source>
</evidence>
<dbReference type="PROSITE" id="PS00025">
    <property type="entry name" value="P_TREFOIL_1"/>
    <property type="match status" value="1"/>
</dbReference>
<evidence type="ECO:0000256" key="1">
    <source>
        <dbReference type="ARBA" id="ARBA00004613"/>
    </source>
</evidence>
<reference evidence="7 8" key="2">
    <citation type="journal article" date="2007" name="BMC Biol.">
        <title>A 100%-complete sequence reveals unusually simple genomic features in the hot-spring red alga Cyanidioschyzon merolae.</title>
        <authorList>
            <person name="Nozaki H."/>
            <person name="Takano H."/>
            <person name="Misumi O."/>
            <person name="Terasawa K."/>
            <person name="Matsuzaki M."/>
            <person name="Maruyama S."/>
            <person name="Nishida K."/>
            <person name="Yagisawa F."/>
            <person name="Yoshida Y."/>
            <person name="Fujiwara T."/>
            <person name="Takio S."/>
            <person name="Tamura K."/>
            <person name="Chung S.J."/>
            <person name="Nakamura S."/>
            <person name="Kuroiwa H."/>
            <person name="Tanaka K."/>
            <person name="Sato N."/>
            <person name="Kuroiwa T."/>
        </authorList>
    </citation>
    <scope>NUCLEOTIDE SEQUENCE [LARGE SCALE GENOMIC DNA]</scope>
    <source>
        <strain evidence="7 8">10D</strain>
    </source>
</reference>
<gene>
    <name evidence="7" type="ORF">CYME_CMC156C</name>
</gene>
<organism evidence="7 8">
    <name type="scientific">Cyanidioschyzon merolae (strain NIES-3377 / 10D)</name>
    <name type="common">Unicellular red alga</name>
    <dbReference type="NCBI Taxonomy" id="280699"/>
    <lineage>
        <taxon>Eukaryota</taxon>
        <taxon>Rhodophyta</taxon>
        <taxon>Bangiophyceae</taxon>
        <taxon>Cyanidiales</taxon>
        <taxon>Cyanidiaceae</taxon>
        <taxon>Cyanidioschyzon</taxon>
    </lineage>
</organism>
<dbReference type="PANTHER" id="PTHR13826">
    <property type="entry name" value="INTESTINAL TREFOIL FACTOR-RELATED"/>
    <property type="match status" value="1"/>
</dbReference>
<keyword evidence="8" id="KW-1185">Reference proteome</keyword>
<dbReference type="AlphaFoldDB" id="M1VEX8"/>
<dbReference type="Proteomes" id="UP000007014">
    <property type="component" value="Chromosome 3"/>
</dbReference>
<dbReference type="EMBL" id="AP006485">
    <property type="protein sequence ID" value="BAM79078.1"/>
    <property type="molecule type" value="Genomic_DNA"/>
</dbReference>
<dbReference type="InterPro" id="IPR017957">
    <property type="entry name" value="P_trefoil_CS"/>
</dbReference>
<dbReference type="RefSeq" id="XP_005535364.1">
    <property type="nucleotide sequence ID" value="XM_005535307.1"/>
</dbReference>
<feature type="domain" description="P-type" evidence="6">
    <location>
        <begin position="236"/>
        <end position="289"/>
    </location>
</feature>
<reference evidence="7 8" key="1">
    <citation type="journal article" date="2004" name="Nature">
        <title>Genome sequence of the ultrasmall unicellular red alga Cyanidioschyzon merolae 10D.</title>
        <authorList>
            <person name="Matsuzaki M."/>
            <person name="Misumi O."/>
            <person name="Shin-i T."/>
            <person name="Maruyama S."/>
            <person name="Takahara M."/>
            <person name="Miyagishima S."/>
            <person name="Mori T."/>
            <person name="Nishida K."/>
            <person name="Yagisawa F."/>
            <person name="Nishida K."/>
            <person name="Yoshida Y."/>
            <person name="Nishimura Y."/>
            <person name="Nakao S."/>
            <person name="Kobayashi T."/>
            <person name="Momoyama Y."/>
            <person name="Higashiyama T."/>
            <person name="Minoda A."/>
            <person name="Sano M."/>
            <person name="Nomoto H."/>
            <person name="Oishi K."/>
            <person name="Hayashi H."/>
            <person name="Ohta F."/>
            <person name="Nishizaka S."/>
            <person name="Haga S."/>
            <person name="Miura S."/>
            <person name="Morishita T."/>
            <person name="Kabeya Y."/>
            <person name="Terasawa K."/>
            <person name="Suzuki Y."/>
            <person name="Ishii Y."/>
            <person name="Asakawa S."/>
            <person name="Takano H."/>
            <person name="Ohta N."/>
            <person name="Kuroiwa H."/>
            <person name="Tanaka K."/>
            <person name="Shimizu N."/>
            <person name="Sugano S."/>
            <person name="Sato N."/>
            <person name="Nozaki H."/>
            <person name="Ogasawara N."/>
            <person name="Kohara Y."/>
            <person name="Kuroiwa T."/>
        </authorList>
    </citation>
    <scope>NUCLEOTIDE SEQUENCE [LARGE SCALE GENOMIC DNA]</scope>
    <source>
        <strain evidence="7 8">10D</strain>
    </source>
</reference>
<dbReference type="OMA" id="LEGQCPV"/>
<dbReference type="GO" id="GO:0005615">
    <property type="term" value="C:extracellular space"/>
    <property type="evidence" value="ECO:0007669"/>
    <property type="project" value="TreeGrafter"/>
</dbReference>
<feature type="domain" description="P-type" evidence="6">
    <location>
        <begin position="120"/>
        <end position="165"/>
    </location>
</feature>
<dbReference type="SMART" id="SM00018">
    <property type="entry name" value="PD"/>
    <property type="match status" value="2"/>
</dbReference>
<dbReference type="PRINTS" id="PR00680">
    <property type="entry name" value="PTREFOIL"/>
</dbReference>
<accession>M1VEX8</accession>
<dbReference type="Gramene" id="CMC156CT">
    <property type="protein sequence ID" value="CMC156CT"/>
    <property type="gene ID" value="CMC156C"/>
</dbReference>
<dbReference type="Gene3D" id="4.10.110.10">
    <property type="entry name" value="Spasmolytic Protein, domain 1"/>
    <property type="match status" value="2"/>
</dbReference>
<feature type="disulfide bond" evidence="4">
    <location>
        <begin position="238"/>
        <end position="264"/>
    </location>
</feature>
<dbReference type="OrthoDB" id="10051464at2759"/>